<gene>
    <name evidence="4" type="ORF">BST13_30410</name>
</gene>
<dbReference type="EMBL" id="MVHF01000045">
    <property type="protein sequence ID" value="ORA27374.1"/>
    <property type="molecule type" value="Genomic_DNA"/>
</dbReference>
<dbReference type="AlphaFoldDB" id="A0A1X0ABG0"/>
<feature type="transmembrane region" description="Helical" evidence="2">
    <location>
        <begin position="94"/>
        <end position="113"/>
    </location>
</feature>
<feature type="signal peptide" evidence="3">
    <location>
        <begin position="1"/>
        <end position="29"/>
    </location>
</feature>
<keyword evidence="5" id="KW-1185">Reference proteome</keyword>
<comment type="caution">
    <text evidence="4">The sequence shown here is derived from an EMBL/GenBank/DDBJ whole genome shotgun (WGS) entry which is preliminary data.</text>
</comment>
<evidence type="ECO:0000313" key="5">
    <source>
        <dbReference type="Proteomes" id="UP000192448"/>
    </source>
</evidence>
<proteinExistence type="predicted"/>
<sequence length="347" mass="37291">MKRISKLSSVAAGMAALALTTLTAAPANADPMLCYADSANYNPGLCEQWRRSDHGGRIALQRTPAFAEPGSPMYERTQGRSGGGGIGGWLSEHAGLVVLVIAGLIAWVVIAKVRRAKAEEEKKQTARESAALARGRRIAEEWHAEQVAKAHADAAAMVPDRSVYDPHEIGLAPPPPPPAVMPERPPMKNADLRRYAAFGAVVPREPGTAFAQAVTRSGDDAPIRSAWFQACQLAGVGETDPETGEFTPAAAVVRVDPVRDGDVEISVNTRDYTIGEQQLNRVLRHLERTARVATASPFERNPAKDWFVTRLSMEQRSPQQQAPAPAQPLPAPTQPAAAQVDPDDPWS</sequence>
<accession>A0A1X0ABG0</accession>
<keyword evidence="2" id="KW-0472">Membrane</keyword>
<organism evidence="4 5">
    <name type="scientific">Mycobacterium aquaticum</name>
    <dbReference type="NCBI Taxonomy" id="1927124"/>
    <lineage>
        <taxon>Bacteria</taxon>
        <taxon>Bacillati</taxon>
        <taxon>Actinomycetota</taxon>
        <taxon>Actinomycetes</taxon>
        <taxon>Mycobacteriales</taxon>
        <taxon>Mycobacteriaceae</taxon>
        <taxon>Mycobacterium</taxon>
    </lineage>
</organism>
<dbReference type="RefSeq" id="WP_083168825.1">
    <property type="nucleotide sequence ID" value="NZ_MVHF01000045.1"/>
</dbReference>
<name>A0A1X0ABG0_9MYCO</name>
<feature type="chain" id="PRO_5012597224" evidence="3">
    <location>
        <begin position="30"/>
        <end position="347"/>
    </location>
</feature>
<keyword evidence="2" id="KW-1133">Transmembrane helix</keyword>
<evidence type="ECO:0000256" key="2">
    <source>
        <dbReference type="SAM" id="Phobius"/>
    </source>
</evidence>
<keyword evidence="3" id="KW-0732">Signal</keyword>
<keyword evidence="2" id="KW-0812">Transmembrane</keyword>
<evidence type="ECO:0000256" key="1">
    <source>
        <dbReference type="SAM" id="MobiDB-lite"/>
    </source>
</evidence>
<dbReference type="Proteomes" id="UP000192448">
    <property type="component" value="Unassembled WGS sequence"/>
</dbReference>
<feature type="region of interest" description="Disordered" evidence="1">
    <location>
        <begin position="309"/>
        <end position="347"/>
    </location>
</feature>
<evidence type="ECO:0000313" key="4">
    <source>
        <dbReference type="EMBL" id="ORA27374.1"/>
    </source>
</evidence>
<evidence type="ECO:0000256" key="3">
    <source>
        <dbReference type="SAM" id="SignalP"/>
    </source>
</evidence>
<protein>
    <submittedName>
        <fullName evidence="4">Uncharacterized protein</fullName>
    </submittedName>
</protein>
<dbReference type="STRING" id="1927124.BST13_30410"/>
<dbReference type="OrthoDB" id="4775402at2"/>
<reference evidence="4 5" key="1">
    <citation type="submission" date="2017-02" db="EMBL/GenBank/DDBJ databases">
        <title>The new phylogeny of genus Mycobacterium.</title>
        <authorList>
            <person name="Tortoli E."/>
            <person name="Trovato A."/>
            <person name="Cirillo D.M."/>
        </authorList>
    </citation>
    <scope>NUCLEOTIDE SEQUENCE [LARGE SCALE GENOMIC DNA]</scope>
    <source>
        <strain evidence="4 5">RW6</strain>
    </source>
</reference>